<organism evidence="1">
    <name type="scientific">Anguilla anguilla</name>
    <name type="common">European freshwater eel</name>
    <name type="synonym">Muraena anguilla</name>
    <dbReference type="NCBI Taxonomy" id="7936"/>
    <lineage>
        <taxon>Eukaryota</taxon>
        <taxon>Metazoa</taxon>
        <taxon>Chordata</taxon>
        <taxon>Craniata</taxon>
        <taxon>Vertebrata</taxon>
        <taxon>Euteleostomi</taxon>
        <taxon>Actinopterygii</taxon>
        <taxon>Neopterygii</taxon>
        <taxon>Teleostei</taxon>
        <taxon>Anguilliformes</taxon>
        <taxon>Anguillidae</taxon>
        <taxon>Anguilla</taxon>
    </lineage>
</organism>
<name>A0A0E9SNL0_ANGAN</name>
<protein>
    <submittedName>
        <fullName evidence="1">Uncharacterized protein</fullName>
    </submittedName>
</protein>
<accession>A0A0E9SNL0</accession>
<dbReference type="AlphaFoldDB" id="A0A0E9SNL0"/>
<reference evidence="1" key="1">
    <citation type="submission" date="2014-11" db="EMBL/GenBank/DDBJ databases">
        <authorList>
            <person name="Amaro Gonzalez C."/>
        </authorList>
    </citation>
    <scope>NUCLEOTIDE SEQUENCE</scope>
</reference>
<dbReference type="EMBL" id="GBXM01065760">
    <property type="protein sequence ID" value="JAH42817.1"/>
    <property type="molecule type" value="Transcribed_RNA"/>
</dbReference>
<sequence>MLQFYKKYPYTTYYNTLQYFFFPALLT</sequence>
<reference evidence="1" key="2">
    <citation type="journal article" date="2015" name="Fish Shellfish Immunol.">
        <title>Early steps in the European eel (Anguilla anguilla)-Vibrio vulnificus interaction in the gills: Role of the RtxA13 toxin.</title>
        <authorList>
            <person name="Callol A."/>
            <person name="Pajuelo D."/>
            <person name="Ebbesson L."/>
            <person name="Teles M."/>
            <person name="MacKenzie S."/>
            <person name="Amaro C."/>
        </authorList>
    </citation>
    <scope>NUCLEOTIDE SEQUENCE</scope>
</reference>
<proteinExistence type="predicted"/>
<evidence type="ECO:0000313" key="1">
    <source>
        <dbReference type="EMBL" id="JAH42817.1"/>
    </source>
</evidence>